<feature type="domain" description="Na+/H+ antiporter MnhB subunit-related protein" evidence="13">
    <location>
        <begin position="787"/>
        <end position="910"/>
    </location>
</feature>
<dbReference type="EMBL" id="FOLH01000003">
    <property type="protein sequence ID" value="SFC13635.1"/>
    <property type="molecule type" value="Genomic_DNA"/>
</dbReference>
<dbReference type="PANTHER" id="PTHR43373">
    <property type="entry name" value="NA(+)/H(+) ANTIPORTER SUBUNIT"/>
    <property type="match status" value="1"/>
</dbReference>
<dbReference type="GO" id="GO:0005886">
    <property type="term" value="C:plasma membrane"/>
    <property type="evidence" value="ECO:0007669"/>
    <property type="project" value="UniProtKB-SubCell"/>
</dbReference>
<sequence length="930" mass="100445">MKLALIFLLPLVGAFLPLGIARKSSWLLASCAALPALASFFLLVSLTPDLLAGQVLIQTWTWVPSLGLSFSLRLDALSLIFALLITGIGCLILLYARFYFDGKPSAARFYALILIFMAAMLGLVMSENLLVMLVFWEMTSLVSFLLIGFTWKSRDARRGARMSLAITAGGGLALMAGLVLLGLEVGSWQLSEVLAAGDQIKASESYGLMLVLILLGAFAKSAQFPFHLWLPHAMAAPTPVSAYLHSATMVKAGIFLLMRLHPALADTPLWLDLVTLAGMTTLMLGAFVAMFMHDIKGLLAYSTLSHLGLITLLLGLGTPLALAIALFHLICHAFFKAPLFMMAGYVDQLTGSRDMQRINGLWRYYPLLTLLSGLSAAAMAGLPLLSGYFSKKMLFAESLAITQPFWAAGLLPVWVTVAGLFSVAYSMRIFHNVFFNGRPVDLPNYPPKPLLKKALLPLIPLVLITLLIGLWPDWLFKHWMLPAALAATQVSLPEYDFTQLSGGWPLYMSLFALIGGLAFYAARGPLFAIHARLPEVDAKNIFERSMHGLTDWTRSLVYNLENGSLQRYLALILMTCVLLVGWSLQGLSSWQGSLAMTPLEPGFVLGCLVMAMAAISVAKIHRHRLPALLLLGVIGLLITLFFARFSAPDLALTQLSVEVMAVVIMMLALSFLPQESPQESTKLRKTRDLLLAGGVGSLVGLLAFAVLTRPFSSISDFFLAQSVEGGGGTNVVNVILVDFRGFDTLGEITVLGIAAVAVFAFTRELHLKERVTSNLNLQGVAEAHPIILSVTARLVLPIALMVSAYIFLRGHNLPGGGFIAGLITAVAFTLQYMAGGLVWAQERMRTQFRPLIGAGLLIATFTGMGSLVLGYPFLTSTFGHFDLPLLGEIELASVLLFDLGVYAVVVGATLLILGNLGRLMTVAGPGKEVG</sequence>
<evidence type="ECO:0000256" key="2">
    <source>
        <dbReference type="ARBA" id="ARBA00022448"/>
    </source>
</evidence>
<keyword evidence="8 10" id="KW-0472">Membrane</keyword>
<dbReference type="InterPro" id="IPR001516">
    <property type="entry name" value="Proton_antipo_N"/>
</dbReference>
<feature type="transmembrane region" description="Helical" evidence="10">
    <location>
        <begin position="851"/>
        <end position="874"/>
    </location>
</feature>
<evidence type="ECO:0000313" key="17">
    <source>
        <dbReference type="Proteomes" id="UP000199058"/>
    </source>
</evidence>
<evidence type="ECO:0000256" key="4">
    <source>
        <dbReference type="ARBA" id="ARBA00022475"/>
    </source>
</evidence>
<feature type="transmembrane region" description="Helical" evidence="10">
    <location>
        <begin position="689"/>
        <end position="707"/>
    </location>
</feature>
<keyword evidence="5 9" id="KW-0812">Transmembrane</keyword>
<accession>A0A1I1GQ95</accession>
<dbReference type="InterPro" id="IPR025383">
    <property type="entry name" value="MrpA_C/MbhD"/>
</dbReference>
<proteinExistence type="predicted"/>
<reference evidence="16 17" key="1">
    <citation type="submission" date="2016-10" db="EMBL/GenBank/DDBJ databases">
        <authorList>
            <person name="de Groot N.N."/>
        </authorList>
    </citation>
    <scope>NUCLEOTIDE SEQUENCE [LARGE SCALE GENOMIC DNA]</scope>
    <source>
        <strain evidence="16 17">DSM 18438</strain>
    </source>
</reference>
<feature type="transmembrane region" description="Helical" evidence="10">
    <location>
        <begin position="818"/>
        <end position="839"/>
    </location>
</feature>
<keyword evidence="3" id="KW-0050">Antiport</keyword>
<evidence type="ECO:0000256" key="6">
    <source>
        <dbReference type="ARBA" id="ARBA00022989"/>
    </source>
</evidence>
<dbReference type="AlphaFoldDB" id="A0A1I1GQ95"/>
<feature type="transmembrane region" description="Helical" evidence="10">
    <location>
        <begin position="651"/>
        <end position="669"/>
    </location>
</feature>
<feature type="transmembrane region" description="Helical" evidence="10">
    <location>
        <begin position="163"/>
        <end position="186"/>
    </location>
</feature>
<dbReference type="Pfam" id="PF00361">
    <property type="entry name" value="Proton_antipo_M"/>
    <property type="match status" value="1"/>
</dbReference>
<protein>
    <submittedName>
        <fullName evidence="16">Multicomponent K+:H+ antiporter subunit A</fullName>
    </submittedName>
</protein>
<feature type="transmembrane region" description="Helical" evidence="10">
    <location>
        <begin position="504"/>
        <end position="522"/>
    </location>
</feature>
<evidence type="ECO:0000256" key="5">
    <source>
        <dbReference type="ARBA" id="ARBA00022692"/>
    </source>
</evidence>
<evidence type="ECO:0000256" key="7">
    <source>
        <dbReference type="ARBA" id="ARBA00023065"/>
    </source>
</evidence>
<dbReference type="NCBIfam" id="NF009288">
    <property type="entry name" value="PRK12648.1"/>
    <property type="match status" value="1"/>
</dbReference>
<evidence type="ECO:0000313" key="16">
    <source>
        <dbReference type="EMBL" id="SFC13635.1"/>
    </source>
</evidence>
<dbReference type="PRINTS" id="PR01434">
    <property type="entry name" value="NADHDHGNASE5"/>
</dbReference>
<feature type="transmembrane region" description="Helical" evidence="10">
    <location>
        <begin position="894"/>
        <end position="913"/>
    </location>
</feature>
<feature type="transmembrane region" description="Helical" evidence="10">
    <location>
        <begin position="76"/>
        <end position="95"/>
    </location>
</feature>
<dbReference type="OrthoDB" id="9811798at2"/>
<evidence type="ECO:0000256" key="8">
    <source>
        <dbReference type="ARBA" id="ARBA00023136"/>
    </source>
</evidence>
<evidence type="ECO:0000259" key="11">
    <source>
        <dbReference type="Pfam" id="PF00361"/>
    </source>
</evidence>
<dbReference type="GO" id="GO:0015297">
    <property type="term" value="F:antiporter activity"/>
    <property type="evidence" value="ECO:0007669"/>
    <property type="project" value="UniProtKB-KW"/>
</dbReference>
<evidence type="ECO:0000259" key="15">
    <source>
        <dbReference type="Pfam" id="PF20501"/>
    </source>
</evidence>
<feature type="transmembrane region" description="Helical" evidence="10">
    <location>
        <begin position="107"/>
        <end position="124"/>
    </location>
</feature>
<dbReference type="InterPro" id="IPR046806">
    <property type="entry name" value="MrpA_C/MbhE"/>
</dbReference>
<organism evidence="16 17">
    <name type="scientific">Marinospirillum celere</name>
    <dbReference type="NCBI Taxonomy" id="1122252"/>
    <lineage>
        <taxon>Bacteria</taxon>
        <taxon>Pseudomonadati</taxon>
        <taxon>Pseudomonadota</taxon>
        <taxon>Gammaproteobacteria</taxon>
        <taxon>Oceanospirillales</taxon>
        <taxon>Oceanospirillaceae</taxon>
        <taxon>Marinospirillum</taxon>
    </lineage>
</organism>
<feature type="transmembrane region" description="Helical" evidence="10">
    <location>
        <begin position="568"/>
        <end position="590"/>
    </location>
</feature>
<feature type="domain" description="NADH-Ubiquinone oxidoreductase (complex I) chain 5 N-terminal" evidence="12">
    <location>
        <begin position="60"/>
        <end position="110"/>
    </location>
</feature>
<feature type="domain" description="NADH:quinone oxidoreductase/Mrp antiporter transmembrane" evidence="11">
    <location>
        <begin position="126"/>
        <end position="406"/>
    </location>
</feature>
<dbReference type="Proteomes" id="UP000199058">
    <property type="component" value="Unassembled WGS sequence"/>
</dbReference>
<dbReference type="RefSeq" id="WP_091961628.1">
    <property type="nucleotide sequence ID" value="NZ_FOLH01000003.1"/>
</dbReference>
<keyword evidence="4" id="KW-1003">Cell membrane</keyword>
<dbReference type="GO" id="GO:0006811">
    <property type="term" value="P:monoatomic ion transport"/>
    <property type="evidence" value="ECO:0007669"/>
    <property type="project" value="UniProtKB-KW"/>
</dbReference>
<comment type="subcellular location">
    <subcellularLocation>
        <location evidence="1">Cell membrane</location>
        <topology evidence="1">Multi-pass membrane protein</topology>
    </subcellularLocation>
    <subcellularLocation>
        <location evidence="9">Membrane</location>
        <topology evidence="9">Multi-pass membrane protein</topology>
    </subcellularLocation>
</comment>
<feature type="transmembrane region" description="Helical" evidence="10">
    <location>
        <begin position="273"/>
        <end position="291"/>
    </location>
</feature>
<feature type="transmembrane region" description="Helical" evidence="10">
    <location>
        <begin position="602"/>
        <end position="620"/>
    </location>
</feature>
<keyword evidence="17" id="KW-1185">Reference proteome</keyword>
<dbReference type="Pfam" id="PF00662">
    <property type="entry name" value="Proton_antipo_N"/>
    <property type="match status" value="1"/>
</dbReference>
<evidence type="ECO:0000256" key="10">
    <source>
        <dbReference type="SAM" id="Phobius"/>
    </source>
</evidence>
<evidence type="ECO:0000256" key="1">
    <source>
        <dbReference type="ARBA" id="ARBA00004651"/>
    </source>
</evidence>
<feature type="transmembrane region" description="Helical" evidence="10">
    <location>
        <begin position="627"/>
        <end position="645"/>
    </location>
</feature>
<feature type="transmembrane region" description="Helical" evidence="10">
    <location>
        <begin position="24"/>
        <end position="44"/>
    </location>
</feature>
<feature type="transmembrane region" description="Helical" evidence="10">
    <location>
        <begin position="322"/>
        <end position="343"/>
    </location>
</feature>
<feature type="domain" description="MrpA C-terminal/MbhE" evidence="15">
    <location>
        <begin position="683"/>
        <end position="764"/>
    </location>
</feature>
<evidence type="ECO:0000259" key="12">
    <source>
        <dbReference type="Pfam" id="PF00662"/>
    </source>
</evidence>
<keyword evidence="6 10" id="KW-1133">Transmembrane helix</keyword>
<evidence type="ECO:0000259" key="14">
    <source>
        <dbReference type="Pfam" id="PF13244"/>
    </source>
</evidence>
<evidence type="ECO:0000259" key="13">
    <source>
        <dbReference type="Pfam" id="PF04039"/>
    </source>
</evidence>
<feature type="transmembrane region" description="Helical" evidence="10">
    <location>
        <begin position="748"/>
        <end position="765"/>
    </location>
</feature>
<feature type="transmembrane region" description="Helical" evidence="10">
    <location>
        <begin position="206"/>
        <end position="230"/>
    </location>
</feature>
<dbReference type="InterPro" id="IPR007182">
    <property type="entry name" value="MnhB"/>
</dbReference>
<dbReference type="Pfam" id="PF04039">
    <property type="entry name" value="MnhB"/>
    <property type="match status" value="1"/>
</dbReference>
<dbReference type="STRING" id="1122252.SAMN05660443_1564"/>
<dbReference type="Pfam" id="PF13244">
    <property type="entry name" value="MbhD"/>
    <property type="match status" value="1"/>
</dbReference>
<dbReference type="PRINTS" id="PR01435">
    <property type="entry name" value="NPOXDRDTASE5"/>
</dbReference>
<evidence type="ECO:0000256" key="3">
    <source>
        <dbReference type="ARBA" id="ARBA00022449"/>
    </source>
</evidence>
<evidence type="ECO:0000256" key="9">
    <source>
        <dbReference type="RuleBase" id="RU000320"/>
    </source>
</evidence>
<dbReference type="InterPro" id="IPR050616">
    <property type="entry name" value="CPA3_Na-H_Antiporter_A"/>
</dbReference>
<keyword evidence="7" id="KW-0406">Ion transport</keyword>
<feature type="transmembrane region" description="Helical" evidence="10">
    <location>
        <begin position="364"/>
        <end position="385"/>
    </location>
</feature>
<dbReference type="PANTHER" id="PTHR43373:SF1">
    <property type="entry name" value="NA(+)_H(+) ANTIPORTER SUBUNIT A"/>
    <property type="match status" value="1"/>
</dbReference>
<feature type="transmembrane region" description="Helical" evidence="10">
    <location>
        <begin position="242"/>
        <end position="261"/>
    </location>
</feature>
<feature type="transmembrane region" description="Helical" evidence="10">
    <location>
        <begin position="130"/>
        <end position="151"/>
    </location>
</feature>
<feature type="transmembrane region" description="Helical" evidence="10">
    <location>
        <begin position="298"/>
        <end position="316"/>
    </location>
</feature>
<feature type="domain" description="MrpA C-terminal/MbhD" evidence="14">
    <location>
        <begin position="610"/>
        <end position="674"/>
    </location>
</feature>
<feature type="transmembrane region" description="Helical" evidence="10">
    <location>
        <begin position="405"/>
        <end position="425"/>
    </location>
</feature>
<feature type="transmembrane region" description="Helical" evidence="10">
    <location>
        <begin position="454"/>
        <end position="472"/>
    </location>
</feature>
<gene>
    <name evidence="16" type="ORF">SAMN05660443_1564</name>
</gene>
<name>A0A1I1GQ95_9GAMM</name>
<dbReference type="InterPro" id="IPR001750">
    <property type="entry name" value="ND/Mrp_TM"/>
</dbReference>
<dbReference type="Pfam" id="PF20501">
    <property type="entry name" value="MbhE"/>
    <property type="match status" value="1"/>
</dbReference>
<keyword evidence="2" id="KW-0813">Transport</keyword>
<feature type="transmembrane region" description="Helical" evidence="10">
    <location>
        <begin position="786"/>
        <end position="806"/>
    </location>
</feature>